<dbReference type="EMBL" id="BRXY01000200">
    <property type="protein sequence ID" value="GMH76715.1"/>
    <property type="molecule type" value="Genomic_DNA"/>
</dbReference>
<dbReference type="Proteomes" id="UP001165085">
    <property type="component" value="Unassembled WGS sequence"/>
</dbReference>
<name>A0A9W7EG46_9STRA</name>
<reference evidence="3" key="1">
    <citation type="journal article" date="2023" name="Commun. Biol.">
        <title>Genome analysis of Parmales, the sister group of diatoms, reveals the evolutionary specialization of diatoms from phago-mixotrophs to photoautotrophs.</title>
        <authorList>
            <person name="Ban H."/>
            <person name="Sato S."/>
            <person name="Yoshikawa S."/>
            <person name="Yamada K."/>
            <person name="Nakamura Y."/>
            <person name="Ichinomiya M."/>
            <person name="Sato N."/>
            <person name="Blanc-Mathieu R."/>
            <person name="Endo H."/>
            <person name="Kuwata A."/>
            <person name="Ogata H."/>
        </authorList>
    </citation>
    <scope>NUCLEOTIDE SEQUENCE [LARGE SCALE GENOMIC DNA]</scope>
    <source>
        <strain evidence="3">NIES 3701</strain>
    </source>
</reference>
<protein>
    <submittedName>
        <fullName evidence="2">Uncharacterized protein</fullName>
    </submittedName>
</protein>
<sequence length="140" mass="15469">MSSSANYSVQQPKYPCNFSSLPSPQREIATIADSLYACILSFIEDVFGVCKTVPDLIKEMRDNLNSSTDIHSVYKRCKGSLESIGEDEALTGEDMGPSTGGEGEWTHPELGISQSSRSFGARSTRSERRRRQGECRSVEH</sequence>
<feature type="region of interest" description="Disordered" evidence="1">
    <location>
        <begin position="84"/>
        <end position="140"/>
    </location>
</feature>
<evidence type="ECO:0000313" key="3">
    <source>
        <dbReference type="Proteomes" id="UP001165085"/>
    </source>
</evidence>
<proteinExistence type="predicted"/>
<gene>
    <name evidence="2" type="ORF">TrST_g11365</name>
</gene>
<dbReference type="AlphaFoldDB" id="A0A9W7EG46"/>
<keyword evidence="3" id="KW-1185">Reference proteome</keyword>
<accession>A0A9W7EG46</accession>
<evidence type="ECO:0000256" key="1">
    <source>
        <dbReference type="SAM" id="MobiDB-lite"/>
    </source>
</evidence>
<organism evidence="2 3">
    <name type="scientific">Triparma strigata</name>
    <dbReference type="NCBI Taxonomy" id="1606541"/>
    <lineage>
        <taxon>Eukaryota</taxon>
        <taxon>Sar</taxon>
        <taxon>Stramenopiles</taxon>
        <taxon>Ochrophyta</taxon>
        <taxon>Bolidophyceae</taxon>
        <taxon>Parmales</taxon>
        <taxon>Triparmaceae</taxon>
        <taxon>Triparma</taxon>
    </lineage>
</organism>
<evidence type="ECO:0000313" key="2">
    <source>
        <dbReference type="EMBL" id="GMH76715.1"/>
    </source>
</evidence>
<comment type="caution">
    <text evidence="2">The sequence shown here is derived from an EMBL/GenBank/DDBJ whole genome shotgun (WGS) entry which is preliminary data.</text>
</comment>